<accession>A0ABW4M387</accession>
<name>A0ABW4M387_9HYPH</name>
<organism evidence="1 2">
    <name type="scientific">Rhizobium helianthi</name>
    <dbReference type="NCBI Taxonomy" id="1132695"/>
    <lineage>
        <taxon>Bacteria</taxon>
        <taxon>Pseudomonadati</taxon>
        <taxon>Pseudomonadota</taxon>
        <taxon>Alphaproteobacteria</taxon>
        <taxon>Hyphomicrobiales</taxon>
        <taxon>Rhizobiaceae</taxon>
        <taxon>Rhizobium/Agrobacterium group</taxon>
        <taxon>Rhizobium</taxon>
    </lineage>
</organism>
<reference evidence="2" key="1">
    <citation type="journal article" date="2019" name="Int. J. Syst. Evol. Microbiol.">
        <title>The Global Catalogue of Microorganisms (GCM) 10K type strain sequencing project: providing services to taxonomists for standard genome sequencing and annotation.</title>
        <authorList>
            <consortium name="The Broad Institute Genomics Platform"/>
            <consortium name="The Broad Institute Genome Sequencing Center for Infectious Disease"/>
            <person name="Wu L."/>
            <person name="Ma J."/>
        </authorList>
    </citation>
    <scope>NUCLEOTIDE SEQUENCE [LARGE SCALE GENOMIC DNA]</scope>
    <source>
        <strain evidence="2">CG52</strain>
    </source>
</reference>
<dbReference type="RefSeq" id="WP_377397936.1">
    <property type="nucleotide sequence ID" value="NZ_JBHUEQ010000007.1"/>
</dbReference>
<gene>
    <name evidence="1" type="ORF">ACFSE1_06120</name>
</gene>
<evidence type="ECO:0000313" key="2">
    <source>
        <dbReference type="Proteomes" id="UP001597322"/>
    </source>
</evidence>
<sequence length="276" mass="30228">MSSKRLFKFVLATAIVVLQCDLLAARDLDIRLFGHRVSIAKSNDDQFSLKVDDREIHRNYFVDIDDVHVVGGTPVAVGASSGGGNACESSPFVLSFPEGQNARIDGPLDNCMPVKVTVSQDKLYFAIAPQPGTPGKRWEWTAGQGFREVGSEAFVADTSKGWDQLRERTIDHPAALLSYAEVARQINGLAGEDEALVKDILLGVGSGEFKGDLFVGTTCTRHMCDEQQAIVVADLRSRSVYLAWKPSGQKIKVQPVVGAWPEKVKAELRLWAAKWK</sequence>
<dbReference type="Proteomes" id="UP001597322">
    <property type="component" value="Unassembled WGS sequence"/>
</dbReference>
<protein>
    <recommendedName>
        <fullName evidence="3">DUF4424 domain-containing protein</fullName>
    </recommendedName>
</protein>
<dbReference type="EMBL" id="JBHUEQ010000007">
    <property type="protein sequence ID" value="MFD1745036.1"/>
    <property type="molecule type" value="Genomic_DNA"/>
</dbReference>
<evidence type="ECO:0000313" key="1">
    <source>
        <dbReference type="EMBL" id="MFD1745036.1"/>
    </source>
</evidence>
<evidence type="ECO:0008006" key="3">
    <source>
        <dbReference type="Google" id="ProtNLM"/>
    </source>
</evidence>
<comment type="caution">
    <text evidence="1">The sequence shown here is derived from an EMBL/GenBank/DDBJ whole genome shotgun (WGS) entry which is preliminary data.</text>
</comment>
<proteinExistence type="predicted"/>
<keyword evidence="2" id="KW-1185">Reference proteome</keyword>